<dbReference type="AlphaFoldDB" id="A0A6I2GLJ1"/>
<dbReference type="InterPro" id="IPR006379">
    <property type="entry name" value="HAD-SF_hydro_IIB"/>
</dbReference>
<dbReference type="GO" id="GO:0005829">
    <property type="term" value="C:cytosol"/>
    <property type="evidence" value="ECO:0007669"/>
    <property type="project" value="TreeGrafter"/>
</dbReference>
<protein>
    <submittedName>
        <fullName evidence="1">Cof-type HAD-IIB family hydrolase</fullName>
    </submittedName>
</protein>
<proteinExistence type="predicted"/>
<dbReference type="Pfam" id="PF08282">
    <property type="entry name" value="Hydrolase_3"/>
    <property type="match status" value="1"/>
</dbReference>
<dbReference type="SFLD" id="SFLDG01144">
    <property type="entry name" value="C2.B.4:_PGP_Like"/>
    <property type="match status" value="1"/>
</dbReference>
<organism evidence="1 2">
    <name type="scientific">Fundicoccus ignavus</name>
    <dbReference type="NCBI Taxonomy" id="2664442"/>
    <lineage>
        <taxon>Bacteria</taxon>
        <taxon>Bacillati</taxon>
        <taxon>Bacillota</taxon>
        <taxon>Bacilli</taxon>
        <taxon>Lactobacillales</taxon>
        <taxon>Aerococcaceae</taxon>
        <taxon>Fundicoccus</taxon>
    </lineage>
</organism>
<dbReference type="Gene3D" id="3.40.50.1000">
    <property type="entry name" value="HAD superfamily/HAD-like"/>
    <property type="match status" value="1"/>
</dbReference>
<reference evidence="1 2" key="1">
    <citation type="submission" date="2019-11" db="EMBL/GenBank/DDBJ databases">
        <title>Characterisation of Fundicoccus ignavus gen. nov. sp. nov., a novel genus of the family Aerococcaceae isolated from bulk tank milk.</title>
        <authorList>
            <person name="Siebert A."/>
            <person name="Huptas C."/>
            <person name="Wenning M."/>
            <person name="Scherer S."/>
            <person name="Doll E.V."/>
        </authorList>
    </citation>
    <scope>NUCLEOTIDE SEQUENCE [LARGE SCALE GENOMIC DNA]</scope>
    <source>
        <strain evidence="1 2">WS4759</strain>
    </source>
</reference>
<dbReference type="NCBIfam" id="TIGR01484">
    <property type="entry name" value="HAD-SF-IIB"/>
    <property type="match status" value="1"/>
</dbReference>
<dbReference type="PANTHER" id="PTHR10000">
    <property type="entry name" value="PHOSPHOSERINE PHOSPHATASE"/>
    <property type="match status" value="1"/>
</dbReference>
<dbReference type="SUPFAM" id="SSF56784">
    <property type="entry name" value="HAD-like"/>
    <property type="match status" value="1"/>
</dbReference>
<evidence type="ECO:0000313" key="1">
    <source>
        <dbReference type="EMBL" id="MRI85418.1"/>
    </source>
</evidence>
<dbReference type="InterPro" id="IPR000150">
    <property type="entry name" value="Cof"/>
</dbReference>
<dbReference type="SFLD" id="SFLDG01140">
    <property type="entry name" value="C2.B:_Phosphomannomutase_and_P"/>
    <property type="match status" value="1"/>
</dbReference>
<dbReference type="GO" id="GO:0000287">
    <property type="term" value="F:magnesium ion binding"/>
    <property type="evidence" value="ECO:0007669"/>
    <property type="project" value="TreeGrafter"/>
</dbReference>
<gene>
    <name evidence="1" type="ORF">GIY09_05945</name>
</gene>
<comment type="caution">
    <text evidence="1">The sequence shown here is derived from an EMBL/GenBank/DDBJ whole genome shotgun (WGS) entry which is preliminary data.</text>
</comment>
<dbReference type="SFLD" id="SFLDS00003">
    <property type="entry name" value="Haloacid_Dehalogenase"/>
    <property type="match status" value="1"/>
</dbReference>
<dbReference type="Gene3D" id="3.30.1240.10">
    <property type="match status" value="1"/>
</dbReference>
<dbReference type="EMBL" id="WJQS01000004">
    <property type="protein sequence ID" value="MRI85418.1"/>
    <property type="molecule type" value="Genomic_DNA"/>
</dbReference>
<dbReference type="GO" id="GO:0016791">
    <property type="term" value="F:phosphatase activity"/>
    <property type="evidence" value="ECO:0007669"/>
    <property type="project" value="TreeGrafter"/>
</dbReference>
<dbReference type="PROSITE" id="PS01229">
    <property type="entry name" value="COF_2"/>
    <property type="match status" value="1"/>
</dbReference>
<dbReference type="CDD" id="cd07516">
    <property type="entry name" value="HAD_Pase"/>
    <property type="match status" value="1"/>
</dbReference>
<accession>A0A6I2GLJ1</accession>
<keyword evidence="1" id="KW-0378">Hydrolase</keyword>
<sequence>MMTYKMLVLDIDDTLLNSQHEISPKTFKRLIEFQEAGNYLVLASGRPTASMFETADLLKLNHYNSHIISFNGAVVSAVASRTEIFSQRMDVDEQQEVIDFIQANDLAVIAYTEDGIKVDRENEYSHIEGELTGLPWEYDEAYFKSITQPQLKFIGVGDPTICKQLEQDLGGRYGKQTNAVTSKPYFLEFMHEASSKGSSLERLCEHLGIDISQTIACGDGNNDLTMIETAGLGVAMGNATETLKKAADYITASNDEDGIVQVIDKFF</sequence>
<dbReference type="NCBIfam" id="TIGR00099">
    <property type="entry name" value="Cof-subfamily"/>
    <property type="match status" value="1"/>
</dbReference>
<name>A0A6I2GLJ1_9LACT</name>
<dbReference type="InterPro" id="IPR023214">
    <property type="entry name" value="HAD_sf"/>
</dbReference>
<evidence type="ECO:0000313" key="2">
    <source>
        <dbReference type="Proteomes" id="UP000430975"/>
    </source>
</evidence>
<dbReference type="PANTHER" id="PTHR10000:SF8">
    <property type="entry name" value="HAD SUPERFAMILY HYDROLASE-LIKE, TYPE 3"/>
    <property type="match status" value="1"/>
</dbReference>
<dbReference type="InterPro" id="IPR036412">
    <property type="entry name" value="HAD-like_sf"/>
</dbReference>
<keyword evidence="2" id="KW-1185">Reference proteome</keyword>
<dbReference type="Proteomes" id="UP000430975">
    <property type="component" value="Unassembled WGS sequence"/>
</dbReference>